<dbReference type="Gene3D" id="3.40.50.1000">
    <property type="entry name" value="HAD superfamily/HAD-like"/>
    <property type="match status" value="1"/>
</dbReference>
<proteinExistence type="predicted"/>
<reference evidence="2" key="1">
    <citation type="submission" date="2010-04" db="EMBL/GenBank/DDBJ databases">
        <title>The genome sequence of Listeria monocytogenes strain 10403S.</title>
        <authorList>
            <consortium name="The Broad Institute Genome Sequencing Platform"/>
            <consortium name="The Broad Institute Genome Sequencing Center for Infectious Disease."/>
            <person name="Borowsky M."/>
            <person name="Borodovsky M."/>
            <person name="Young S.K."/>
            <person name="Zeng Q."/>
            <person name="Koehrsen M."/>
            <person name="Fitzgerald M."/>
            <person name="Wiedmann M."/>
            <person name="Swaminathan B."/>
            <person name="Lauer P."/>
            <person name="Portnoy D."/>
            <person name="Cossart P."/>
            <person name="Buchrieser C."/>
            <person name="Higgins D."/>
            <person name="Abouelleil A."/>
            <person name="Alvarado L."/>
            <person name="Arachchi H.M."/>
            <person name="Berlin A."/>
            <person name="Borenstein D."/>
            <person name="Brown A."/>
            <person name="Chapman S.B."/>
            <person name="Chen Z."/>
            <person name="Dunbar C.D."/>
            <person name="Engels R."/>
            <person name="Freedman E."/>
            <person name="Gearin G."/>
            <person name="Gellesch M."/>
            <person name="Goldberg J."/>
            <person name="Griggs A."/>
            <person name="Gujja S."/>
            <person name="Heilman E."/>
            <person name="Heiman D."/>
            <person name="Howarth C."/>
            <person name="Jen D."/>
            <person name="Larson L."/>
            <person name="Lui A."/>
            <person name="MacDonald J."/>
            <person name="Mehta T."/>
            <person name="Montmayeur A."/>
            <person name="Neiman D."/>
            <person name="Park D."/>
            <person name="Pearson M."/>
            <person name="Priest M."/>
            <person name="Richards J."/>
            <person name="Roberts A."/>
            <person name="Saif S."/>
            <person name="Shea T."/>
            <person name="Shenoy N."/>
            <person name="Sisk P."/>
            <person name="Stolte C."/>
            <person name="Sykes S."/>
            <person name="Walk T."/>
            <person name="White J."/>
            <person name="Yandava C."/>
            <person name="Haas B."/>
            <person name="Nusbaum C."/>
            <person name="Birren B."/>
        </authorList>
    </citation>
    <scope>NUCLEOTIDE SEQUENCE [LARGE SCALE GENOMIC DNA]</scope>
    <source>
        <strain evidence="2">10403S</strain>
    </source>
</reference>
<dbReference type="InterPro" id="IPR023214">
    <property type="entry name" value="HAD_sf"/>
</dbReference>
<dbReference type="InterPro" id="IPR036412">
    <property type="entry name" value="HAD-like_sf"/>
</dbReference>
<dbReference type="GO" id="GO:0005829">
    <property type="term" value="C:cytosol"/>
    <property type="evidence" value="ECO:0007669"/>
    <property type="project" value="TreeGrafter"/>
</dbReference>
<organism evidence="1 2">
    <name type="scientific">Listeria monocytogenes serotype 1/2a (strain 10403S)</name>
    <dbReference type="NCBI Taxonomy" id="393133"/>
    <lineage>
        <taxon>Bacteria</taxon>
        <taxon>Bacillati</taxon>
        <taxon>Bacillota</taxon>
        <taxon>Bacilli</taxon>
        <taxon>Bacillales</taxon>
        <taxon>Listeriaceae</taxon>
        <taxon>Listeria</taxon>
    </lineage>
</organism>
<dbReference type="InterPro" id="IPR006379">
    <property type="entry name" value="HAD-SF_hydro_IIB"/>
</dbReference>
<dbReference type="PROSITE" id="PS01228">
    <property type="entry name" value="COF_1"/>
    <property type="match status" value="1"/>
</dbReference>
<evidence type="ECO:0008006" key="3">
    <source>
        <dbReference type="Google" id="ProtNLM"/>
    </source>
</evidence>
<dbReference type="Pfam" id="PF08282">
    <property type="entry name" value="Hydrolase_3"/>
    <property type="match status" value="1"/>
</dbReference>
<dbReference type="FunFam" id="3.30.1240.10:FF:000034">
    <property type="entry name" value="Cof-type HAD-IIB family hydrolase"/>
    <property type="match status" value="1"/>
</dbReference>
<dbReference type="EMBL" id="CP002002">
    <property type="protein sequence ID" value="AEO07337.1"/>
    <property type="molecule type" value="Genomic_DNA"/>
</dbReference>
<protein>
    <recommendedName>
        <fullName evidence="3">Cof-type HAD-IIB family hydrolase</fullName>
    </recommendedName>
</protein>
<dbReference type="SUPFAM" id="SSF56784">
    <property type="entry name" value="HAD-like"/>
    <property type="match status" value="1"/>
</dbReference>
<gene>
    <name evidence="1" type="ordered locus">LMRG_01483</name>
</gene>
<dbReference type="PANTHER" id="PTHR10000:SF25">
    <property type="entry name" value="PHOSPHATASE YKRA-RELATED"/>
    <property type="match status" value="1"/>
</dbReference>
<dbReference type="RefSeq" id="WP_003723815.1">
    <property type="nucleotide sequence ID" value="NC_017544.1"/>
</dbReference>
<dbReference type="Gene3D" id="3.30.1240.10">
    <property type="match status" value="1"/>
</dbReference>
<accession>A0A0H3GEJ9</accession>
<dbReference type="GO" id="GO:0000287">
    <property type="term" value="F:magnesium ion binding"/>
    <property type="evidence" value="ECO:0007669"/>
    <property type="project" value="TreeGrafter"/>
</dbReference>
<dbReference type="KEGG" id="lmt:LMRG_01483"/>
<dbReference type="GO" id="GO:0016791">
    <property type="term" value="F:phosphatase activity"/>
    <property type="evidence" value="ECO:0007669"/>
    <property type="project" value="UniProtKB-ARBA"/>
</dbReference>
<dbReference type="PANTHER" id="PTHR10000">
    <property type="entry name" value="PHOSPHOSERINE PHOSPHATASE"/>
    <property type="match status" value="1"/>
</dbReference>
<name>A0A0H3GEJ9_LISM4</name>
<dbReference type="SFLD" id="SFLDG01140">
    <property type="entry name" value="C2.B:_Phosphomannomutase_and_P"/>
    <property type="match status" value="1"/>
</dbReference>
<dbReference type="InterPro" id="IPR000150">
    <property type="entry name" value="Cof"/>
</dbReference>
<dbReference type="AlphaFoldDB" id="A0A0H3GEJ9"/>
<dbReference type="HOGENOM" id="CLU_044146_7_2_9"/>
<dbReference type="NCBIfam" id="TIGR00099">
    <property type="entry name" value="Cof-subfamily"/>
    <property type="match status" value="1"/>
</dbReference>
<evidence type="ECO:0000313" key="1">
    <source>
        <dbReference type="EMBL" id="AEO07337.1"/>
    </source>
</evidence>
<sequence>MTKKIVFVDVDGTLVNDDGLVPESARTAIIKARNNGHQVYLCTGRSKPELYESIISIGFDGIIGAGGGYIEVDDEIIYHKKVANEDVVHMVDFFTEKQLDFYLESNGGLFASPNLESHLDRLVYGDVENDPIAREKKANNPHPFMESLTYGETNLYRTDVNKACFLENKAVPFEEIKKEFSGKFEVMHCTVPVFGDDSGELMVPDIHKATAIEFLLKHTGGEKKATIGIGDGMNDAEMLTYCKTGIAMGNAKEELKKLADDVTKSVDEDGLYASFLKHGLL</sequence>
<dbReference type="Proteomes" id="UP000001288">
    <property type="component" value="Chromosome"/>
</dbReference>
<dbReference type="SFLD" id="SFLDS00003">
    <property type="entry name" value="Haloacid_Dehalogenase"/>
    <property type="match status" value="1"/>
</dbReference>
<dbReference type="NCBIfam" id="TIGR01484">
    <property type="entry name" value="HAD-SF-IIB"/>
    <property type="match status" value="1"/>
</dbReference>
<evidence type="ECO:0000313" key="2">
    <source>
        <dbReference type="Proteomes" id="UP000001288"/>
    </source>
</evidence>